<organism evidence="2 3">
    <name type="scientific">Henriciella marina</name>
    <dbReference type="NCBI Taxonomy" id="453851"/>
    <lineage>
        <taxon>Bacteria</taxon>
        <taxon>Pseudomonadati</taxon>
        <taxon>Pseudomonadota</taxon>
        <taxon>Alphaproteobacteria</taxon>
        <taxon>Hyphomonadales</taxon>
        <taxon>Hyphomonadaceae</taxon>
        <taxon>Henriciella</taxon>
    </lineage>
</organism>
<evidence type="ECO:0008006" key="4">
    <source>
        <dbReference type="Google" id="ProtNLM"/>
    </source>
</evidence>
<feature type="signal peptide" evidence="1">
    <location>
        <begin position="1"/>
        <end position="23"/>
    </location>
</feature>
<dbReference type="EMBL" id="JAPWGW010000003">
    <property type="protein sequence ID" value="MCZ4298473.1"/>
    <property type="molecule type" value="Genomic_DNA"/>
</dbReference>
<keyword evidence="3" id="KW-1185">Reference proteome</keyword>
<dbReference type="Proteomes" id="UP001083770">
    <property type="component" value="Unassembled WGS sequence"/>
</dbReference>
<gene>
    <name evidence="2" type="ORF">O4G74_10415</name>
</gene>
<evidence type="ECO:0000313" key="3">
    <source>
        <dbReference type="Proteomes" id="UP001083770"/>
    </source>
</evidence>
<protein>
    <recommendedName>
        <fullName evidence="4">DUF2059 domain-containing protein</fullName>
    </recommendedName>
</protein>
<evidence type="ECO:0000313" key="2">
    <source>
        <dbReference type="EMBL" id="MCZ4298473.1"/>
    </source>
</evidence>
<feature type="chain" id="PRO_5045800258" description="DUF2059 domain-containing protein" evidence="1">
    <location>
        <begin position="24"/>
        <end position="245"/>
    </location>
</feature>
<reference evidence="2" key="1">
    <citation type="submission" date="2022-12" db="EMBL/GenBank/DDBJ databases">
        <title>Bacterial isolates from different developmental stages of Nematostella vectensis.</title>
        <authorList>
            <person name="Fraune S."/>
        </authorList>
    </citation>
    <scope>NUCLEOTIDE SEQUENCE</scope>
    <source>
        <strain evidence="2">G21632-S1</strain>
    </source>
</reference>
<comment type="caution">
    <text evidence="2">The sequence shown here is derived from an EMBL/GenBank/DDBJ whole genome shotgun (WGS) entry which is preliminary data.</text>
</comment>
<sequence length="245" mass="27280">MSWKSLLIAMALGGLLSEQLAIAQSQSQRHPQPQLITEMDGLLQSKSSMMRRIKAWFPDAYADFVEQLASSDEVPSETAIMEMANQLVSRIRRDKADFIRQASDGQLKSLVRADQLMHETVLEKYGPVTCAEFALSGVNSLTREQAVGIRYVLRMRGNLMLDAIRGGLQSNKSLAEPSPQDWRLLIDYWYSIGGSEAKLEALTDRQNVSPDLCELSISFSDAIHELPGEPGQRIRAEIAVEAARD</sequence>
<proteinExistence type="predicted"/>
<name>A0ABT4LY89_9PROT</name>
<keyword evidence="1" id="KW-0732">Signal</keyword>
<dbReference type="RefSeq" id="WP_269402547.1">
    <property type="nucleotide sequence ID" value="NZ_JAPWGW010000003.1"/>
</dbReference>
<evidence type="ECO:0000256" key="1">
    <source>
        <dbReference type="SAM" id="SignalP"/>
    </source>
</evidence>
<accession>A0ABT4LY89</accession>